<dbReference type="GO" id="GO:0005509">
    <property type="term" value="F:calcium ion binding"/>
    <property type="evidence" value="ECO:0007669"/>
    <property type="project" value="InterPro"/>
</dbReference>
<sequence>MGLFDGLGENDSPHRKAAVMRRQKELLEEQIADNQRRKISARGVERERDRNEQAASMQPESRQPPPLQQQQQQQSWQQQQHQQQSWQQQQQQQSWQQQQHQQQQQQQGWQQGLQQPLPNWQQALWQQPASKQFQLNQPFLQQIQRPVPAPQHLIQLPNLLMQPLQQQLPQLPPLGSIKPKWNSFDAPQPNQQPNQPYFGGGGGGGAQPSLQHNLQPSQTFQNMPPSKGKANPAKPNEIDIDGEWQDWKARRGDNKHAEPFPSSEGSAHKAKQKKNVIDLDGEWGDWMEKRQQHHPSQEAGWKVSTFQAKLARKKGASVADEENSDNAHEAPSMPAFTQPSPPPQVKDATSLWSPPQLQPPMPQAASLWSPPQLQPPMPKPMYAAAPVPPSQYLPGQNIRALAASSLAEELRKVKRSCGEERGQLHLEAESLKKMASRLRTEQASLPSASPRLQVLSHRAVPLAHAALKPRSPPRLVFAEAPSKDLFNRLDANHDGMISRAEIAEALASNKLFSPNPHYQPSSFAWPSPPEAFWNIPPTSPGGKGDGNLDIGDDAASMLLTVTGYGALPEASDFLPFEEEKVAADGNVSTSPNLQPPAEQQPSNTGHGSDCSQPVPLESTLLSPKLPKQAYAGSTETSDFFNSLQYSDSDGGLTQDSSPDQRQRLQENADPASGGQAGFNKVINLGAALRGAQADGKGSSSGTPSGQSPLLTQDFLMSALIGEDGGSAPSRPPLAPGKGISKSLGVKLAEGKINPSDGDQSPTNGPHTHEDDGLVRRRSDYDPPLVSDLDEAENNGSQTRRHQESVYLLPQVTEGSLECPEDM</sequence>
<evidence type="ECO:0000256" key="1">
    <source>
        <dbReference type="SAM" id="MobiDB-lite"/>
    </source>
</evidence>
<dbReference type="Proteomes" id="UP000654075">
    <property type="component" value="Unassembled WGS sequence"/>
</dbReference>
<feature type="compositionally biased region" description="Basic and acidic residues" evidence="1">
    <location>
        <begin position="766"/>
        <end position="780"/>
    </location>
</feature>
<proteinExistence type="predicted"/>
<feature type="region of interest" description="Disordered" evidence="1">
    <location>
        <begin position="1"/>
        <end position="114"/>
    </location>
</feature>
<feature type="compositionally biased region" description="Basic and acidic residues" evidence="1">
    <location>
        <begin position="43"/>
        <end position="52"/>
    </location>
</feature>
<feature type="region of interest" description="Disordered" evidence="1">
    <location>
        <begin position="250"/>
        <end position="381"/>
    </location>
</feature>
<feature type="compositionally biased region" description="Low complexity" evidence="1">
    <location>
        <begin position="68"/>
        <end position="114"/>
    </location>
</feature>
<feature type="region of interest" description="Disordered" evidence="1">
    <location>
        <begin position="720"/>
        <end position="822"/>
    </location>
</feature>
<dbReference type="InterPro" id="IPR002048">
    <property type="entry name" value="EF_hand_dom"/>
</dbReference>
<accession>A0A813FW90</accession>
<organism evidence="3 4">
    <name type="scientific">Polarella glacialis</name>
    <name type="common">Dinoflagellate</name>
    <dbReference type="NCBI Taxonomy" id="89957"/>
    <lineage>
        <taxon>Eukaryota</taxon>
        <taxon>Sar</taxon>
        <taxon>Alveolata</taxon>
        <taxon>Dinophyceae</taxon>
        <taxon>Suessiales</taxon>
        <taxon>Suessiaceae</taxon>
        <taxon>Polarella</taxon>
    </lineage>
</organism>
<feature type="region of interest" description="Disordered" evidence="1">
    <location>
        <begin position="583"/>
        <end position="618"/>
    </location>
</feature>
<feature type="compositionally biased region" description="Low complexity" evidence="1">
    <location>
        <begin position="186"/>
        <end position="197"/>
    </location>
</feature>
<dbReference type="AlphaFoldDB" id="A0A813FW90"/>
<feature type="domain" description="EF-hand" evidence="2">
    <location>
        <begin position="477"/>
        <end position="512"/>
    </location>
</feature>
<protein>
    <recommendedName>
        <fullName evidence="2">EF-hand domain-containing protein</fullName>
    </recommendedName>
</protein>
<feature type="compositionally biased region" description="Polar residues" evidence="1">
    <location>
        <begin position="756"/>
        <end position="765"/>
    </location>
</feature>
<dbReference type="PROSITE" id="PS00018">
    <property type="entry name" value="EF_HAND_1"/>
    <property type="match status" value="1"/>
</dbReference>
<feature type="region of interest" description="Disordered" evidence="1">
    <location>
        <begin position="640"/>
        <end position="677"/>
    </location>
</feature>
<evidence type="ECO:0000313" key="3">
    <source>
        <dbReference type="EMBL" id="CAE8618298.1"/>
    </source>
</evidence>
<keyword evidence="4" id="KW-1185">Reference proteome</keyword>
<comment type="caution">
    <text evidence="3">The sequence shown here is derived from an EMBL/GenBank/DDBJ whole genome shotgun (WGS) entry which is preliminary data.</text>
</comment>
<feature type="compositionally biased region" description="Polar residues" evidence="1">
    <location>
        <begin position="586"/>
        <end position="611"/>
    </location>
</feature>
<evidence type="ECO:0000313" key="4">
    <source>
        <dbReference type="Proteomes" id="UP000654075"/>
    </source>
</evidence>
<name>A0A813FW90_POLGL</name>
<dbReference type="InterPro" id="IPR018247">
    <property type="entry name" value="EF_Hand_1_Ca_BS"/>
</dbReference>
<gene>
    <name evidence="3" type="ORF">PGLA1383_LOCUS35929</name>
</gene>
<feature type="region of interest" description="Disordered" evidence="1">
    <location>
        <begin position="182"/>
        <end position="213"/>
    </location>
</feature>
<evidence type="ECO:0000259" key="2">
    <source>
        <dbReference type="PROSITE" id="PS50222"/>
    </source>
</evidence>
<feature type="compositionally biased region" description="Polar residues" evidence="1">
    <location>
        <begin position="640"/>
        <end position="657"/>
    </location>
</feature>
<reference evidence="3" key="1">
    <citation type="submission" date="2021-02" db="EMBL/GenBank/DDBJ databases">
        <authorList>
            <person name="Dougan E. K."/>
            <person name="Rhodes N."/>
            <person name="Thang M."/>
            <person name="Chan C."/>
        </authorList>
    </citation>
    <scope>NUCLEOTIDE SEQUENCE</scope>
</reference>
<dbReference type="PROSITE" id="PS50222">
    <property type="entry name" value="EF_HAND_2"/>
    <property type="match status" value="1"/>
</dbReference>
<dbReference type="EMBL" id="CAJNNV010026476">
    <property type="protein sequence ID" value="CAE8618298.1"/>
    <property type="molecule type" value="Genomic_DNA"/>
</dbReference>